<keyword evidence="7" id="KW-1185">Reference proteome</keyword>
<dbReference type="InterPro" id="IPR005299">
    <property type="entry name" value="MeTrfase_7"/>
</dbReference>
<evidence type="ECO:0000256" key="3">
    <source>
        <dbReference type="ARBA" id="ARBA00022679"/>
    </source>
</evidence>
<proteinExistence type="inferred from homology"/>
<evidence type="ECO:0000256" key="1">
    <source>
        <dbReference type="ARBA" id="ARBA00007967"/>
    </source>
</evidence>
<keyword evidence="4" id="KW-0479">Metal-binding</keyword>
<evidence type="ECO:0000313" key="7">
    <source>
        <dbReference type="Proteomes" id="UP001318860"/>
    </source>
</evidence>
<dbReference type="SUPFAM" id="SSF53335">
    <property type="entry name" value="S-adenosyl-L-methionine-dependent methyltransferases"/>
    <property type="match status" value="1"/>
</dbReference>
<dbReference type="Gene3D" id="3.40.50.150">
    <property type="entry name" value="Vaccinia Virus protein VP39"/>
    <property type="match status" value="1"/>
</dbReference>
<dbReference type="Gene3D" id="1.10.1200.270">
    <property type="entry name" value="Methyltransferase, alpha-helical capping domain"/>
    <property type="match status" value="1"/>
</dbReference>
<accession>A0ABR0XU62</accession>
<evidence type="ECO:0000256" key="4">
    <source>
        <dbReference type="ARBA" id="ARBA00022723"/>
    </source>
</evidence>
<dbReference type="InterPro" id="IPR029063">
    <property type="entry name" value="SAM-dependent_MTases_sf"/>
</dbReference>
<dbReference type="InterPro" id="IPR042086">
    <property type="entry name" value="MeTrfase_capping"/>
</dbReference>
<comment type="caution">
    <text evidence="6">The sequence shown here is derived from an EMBL/GenBank/DDBJ whole genome shotgun (WGS) entry which is preliminary data.</text>
</comment>
<dbReference type="EMBL" id="JABTTQ020000002">
    <property type="protein sequence ID" value="KAK6162742.1"/>
    <property type="molecule type" value="Genomic_DNA"/>
</dbReference>
<protein>
    <submittedName>
        <fullName evidence="6">Uncharacterized protein</fullName>
    </submittedName>
</protein>
<dbReference type="PANTHER" id="PTHR31009">
    <property type="entry name" value="S-ADENOSYL-L-METHIONINE:CARBOXYL METHYLTRANSFERASE FAMILY PROTEIN"/>
    <property type="match status" value="1"/>
</dbReference>
<keyword evidence="5" id="KW-0460">Magnesium</keyword>
<keyword evidence="3" id="KW-0808">Transferase</keyword>
<reference evidence="6 7" key="1">
    <citation type="journal article" date="2021" name="Comput. Struct. Biotechnol. J.">
        <title>De novo genome assembly of the potent medicinal plant Rehmannia glutinosa using nanopore technology.</title>
        <authorList>
            <person name="Ma L."/>
            <person name="Dong C."/>
            <person name="Song C."/>
            <person name="Wang X."/>
            <person name="Zheng X."/>
            <person name="Niu Y."/>
            <person name="Chen S."/>
            <person name="Feng W."/>
        </authorList>
    </citation>
    <scope>NUCLEOTIDE SEQUENCE [LARGE SCALE GENOMIC DNA]</scope>
    <source>
        <strain evidence="6">DH-2019</strain>
    </source>
</reference>
<evidence type="ECO:0000256" key="5">
    <source>
        <dbReference type="ARBA" id="ARBA00022842"/>
    </source>
</evidence>
<gene>
    <name evidence="6" type="ORF">DH2020_002583</name>
</gene>
<evidence type="ECO:0000313" key="6">
    <source>
        <dbReference type="EMBL" id="KAK6162742.1"/>
    </source>
</evidence>
<organism evidence="6 7">
    <name type="scientific">Rehmannia glutinosa</name>
    <name type="common">Chinese foxglove</name>
    <dbReference type="NCBI Taxonomy" id="99300"/>
    <lineage>
        <taxon>Eukaryota</taxon>
        <taxon>Viridiplantae</taxon>
        <taxon>Streptophyta</taxon>
        <taxon>Embryophyta</taxon>
        <taxon>Tracheophyta</taxon>
        <taxon>Spermatophyta</taxon>
        <taxon>Magnoliopsida</taxon>
        <taxon>eudicotyledons</taxon>
        <taxon>Gunneridae</taxon>
        <taxon>Pentapetalae</taxon>
        <taxon>asterids</taxon>
        <taxon>lamiids</taxon>
        <taxon>Lamiales</taxon>
        <taxon>Orobanchaceae</taxon>
        <taxon>Rehmannieae</taxon>
        <taxon>Rehmannia</taxon>
    </lineage>
</organism>
<evidence type="ECO:0000256" key="2">
    <source>
        <dbReference type="ARBA" id="ARBA00022603"/>
    </source>
</evidence>
<dbReference type="Pfam" id="PF03492">
    <property type="entry name" value="Methyltransf_7"/>
    <property type="match status" value="1"/>
</dbReference>
<sequence>MELNKILHMNGGDGKTSYANNSGPPKVIISKTWYVLDETLKDMFTENGFPKCMKMADLGCSSGPNTLFLISHIMNTIKDLCKHNNNLNSLPQLEVFLNDLPNNDFNNLFKLLSEFCQNNRKEKKKLEWFVYGVPGSFYDRLFPSNNLHFAYSSCGIHWLSQIPEGVGKNNKENIHVAVTSPQEVIEAYANQFKRDFSRFLRLRAEEITFGGRMVLAFIGRSSEDPFSKDALAILTVLSQILSNMVDQGLIKKDDLYSFNVPLYTPCAQEIEAIISNEGSFNLDKLEVYQVPWDANDDYNDTVFDKYKSGKLVAGNVRSFMEPMLASHFGGSINVDGLFDIYAKKMAEHLSKSKERSSYFIIVISLNRKFTEETSN</sequence>
<comment type="similarity">
    <text evidence="1">Belongs to the methyltransferase superfamily. Type-7 methyltransferase family.</text>
</comment>
<dbReference type="Proteomes" id="UP001318860">
    <property type="component" value="Unassembled WGS sequence"/>
</dbReference>
<keyword evidence="2" id="KW-0489">Methyltransferase</keyword>
<name>A0ABR0XU62_REHGL</name>